<dbReference type="AlphaFoldDB" id="A0A0L7LEE7"/>
<comment type="caution">
    <text evidence="1">The sequence shown here is derived from an EMBL/GenBank/DDBJ whole genome shotgun (WGS) entry which is preliminary data.</text>
</comment>
<organism evidence="1 2">
    <name type="scientific">Operophtera brumata</name>
    <name type="common">Winter moth</name>
    <name type="synonym">Phalaena brumata</name>
    <dbReference type="NCBI Taxonomy" id="104452"/>
    <lineage>
        <taxon>Eukaryota</taxon>
        <taxon>Metazoa</taxon>
        <taxon>Ecdysozoa</taxon>
        <taxon>Arthropoda</taxon>
        <taxon>Hexapoda</taxon>
        <taxon>Insecta</taxon>
        <taxon>Pterygota</taxon>
        <taxon>Neoptera</taxon>
        <taxon>Endopterygota</taxon>
        <taxon>Lepidoptera</taxon>
        <taxon>Glossata</taxon>
        <taxon>Ditrysia</taxon>
        <taxon>Geometroidea</taxon>
        <taxon>Geometridae</taxon>
        <taxon>Larentiinae</taxon>
        <taxon>Operophtera</taxon>
    </lineage>
</organism>
<reference evidence="1 2" key="1">
    <citation type="journal article" date="2015" name="Genome Biol. Evol.">
        <title>The genome of winter moth (Operophtera brumata) provides a genomic perspective on sexual dimorphism and phenology.</title>
        <authorList>
            <person name="Derks M.F."/>
            <person name="Smit S."/>
            <person name="Salis L."/>
            <person name="Schijlen E."/>
            <person name="Bossers A."/>
            <person name="Mateman C."/>
            <person name="Pijl A.S."/>
            <person name="de Ridder D."/>
            <person name="Groenen M.A."/>
            <person name="Visser M.E."/>
            <person name="Megens H.J."/>
        </authorList>
    </citation>
    <scope>NUCLEOTIDE SEQUENCE [LARGE SCALE GENOMIC DNA]</scope>
    <source>
        <strain evidence="1">WM2013NL</strain>
        <tissue evidence="1">Head and thorax</tissue>
    </source>
</reference>
<evidence type="ECO:0000313" key="1">
    <source>
        <dbReference type="EMBL" id="KOB73918.1"/>
    </source>
</evidence>
<dbReference type="EMBL" id="JTDY01001415">
    <property type="protein sequence ID" value="KOB73918.1"/>
    <property type="molecule type" value="Genomic_DNA"/>
</dbReference>
<accession>A0A0L7LEE7</accession>
<keyword evidence="2" id="KW-1185">Reference proteome</keyword>
<evidence type="ECO:0000313" key="2">
    <source>
        <dbReference type="Proteomes" id="UP000037510"/>
    </source>
</evidence>
<name>A0A0L7LEE7_OPEBR</name>
<sequence length="97" mass="11272">MDKAKLLWSKTNRWHRGLLLFLLIETKWIPGERAYHPGRTGKPRQALRWYKEYMFGLLVNLIVVQAVKTIVGSPRPHFFDTCSPKEAATCEGKIFLT</sequence>
<dbReference type="Proteomes" id="UP000037510">
    <property type="component" value="Unassembled WGS sequence"/>
</dbReference>
<gene>
    <name evidence="1" type="ORF">OBRU01_07383</name>
</gene>
<protein>
    <submittedName>
        <fullName evidence="1">Wunen</fullName>
    </submittedName>
</protein>
<proteinExistence type="predicted"/>